<gene>
    <name evidence="2" type="ORF">C8E83_3862</name>
</gene>
<dbReference type="RefSeq" id="WP_245982018.1">
    <property type="nucleotide sequence ID" value="NZ_RBKS01000001.1"/>
</dbReference>
<dbReference type="GO" id="GO:0016137">
    <property type="term" value="P:glycoside metabolic process"/>
    <property type="evidence" value="ECO:0007669"/>
    <property type="project" value="UniProtKB-ARBA"/>
</dbReference>
<keyword evidence="1" id="KW-0862">Zinc</keyword>
<dbReference type="PANTHER" id="PTHR12993:SF23">
    <property type="entry name" value="N-ACETYLGLUCOSAMINYLPHOSPHATIDYLINOSITOL DEACETYLASE"/>
    <property type="match status" value="1"/>
</dbReference>
<organism evidence="2 3">
    <name type="scientific">Frondihabitans australicus</name>
    <dbReference type="NCBI Taxonomy" id="386892"/>
    <lineage>
        <taxon>Bacteria</taxon>
        <taxon>Bacillati</taxon>
        <taxon>Actinomycetota</taxon>
        <taxon>Actinomycetes</taxon>
        <taxon>Micrococcales</taxon>
        <taxon>Microbacteriaceae</taxon>
        <taxon>Frondihabitans</taxon>
    </lineage>
</organism>
<reference evidence="2 3" key="1">
    <citation type="submission" date="2018-10" db="EMBL/GenBank/DDBJ databases">
        <title>Sequencing the genomes of 1000 actinobacteria strains.</title>
        <authorList>
            <person name="Klenk H.-P."/>
        </authorList>
    </citation>
    <scope>NUCLEOTIDE SEQUENCE [LARGE SCALE GENOMIC DNA]</scope>
    <source>
        <strain evidence="2 3">DSM 17894</strain>
    </source>
</reference>
<dbReference type="PANTHER" id="PTHR12993">
    <property type="entry name" value="N-ACETYLGLUCOSAMINYL-PHOSPHATIDYLINOSITOL DE-N-ACETYLASE-RELATED"/>
    <property type="match status" value="1"/>
</dbReference>
<dbReference type="GO" id="GO:0000225">
    <property type="term" value="F:N-acetylglucosaminylphosphatidylinositol deacetylase activity"/>
    <property type="evidence" value="ECO:0007669"/>
    <property type="project" value="TreeGrafter"/>
</dbReference>
<sequence>MRRFWFLAWRRVRRAAARLRAWRQRSSLAAVAVSSLPSGSTVTGGTLRIVAHQDDDLLFQSLSLQADAEGRSPMTTVYLTAGDDDDEEWYWRAREAGVRAAYAAMLGVGDVWLDEVRSLGGVDVAQATLAAAPRVRLVFVRLPDGGIEGHGGSRSGGASLRKLWEGAQATITCVDGSATHTLASLTALLGELVAETAPRRILTLDHVGEFGDGDHSDHHVAAYLAEQVHAGLEASGGPSFTGYRGYTIERFPANLSAEQIAAKEAAFFAYAVSDYKTCSSIRTCSVRPESLWLAREYEVSRVTA</sequence>
<comment type="caution">
    <text evidence="2">The sequence shown here is derived from an EMBL/GenBank/DDBJ whole genome shotgun (WGS) entry which is preliminary data.</text>
</comment>
<dbReference type="Pfam" id="PF02585">
    <property type="entry name" value="PIG-L"/>
    <property type="match status" value="1"/>
</dbReference>
<dbReference type="SUPFAM" id="SSF102588">
    <property type="entry name" value="LmbE-like"/>
    <property type="match status" value="1"/>
</dbReference>
<evidence type="ECO:0000313" key="3">
    <source>
        <dbReference type="Proteomes" id="UP000280008"/>
    </source>
</evidence>
<dbReference type="InterPro" id="IPR024078">
    <property type="entry name" value="LmbE-like_dom_sf"/>
</dbReference>
<dbReference type="AlphaFoldDB" id="A0A495INI4"/>
<protein>
    <submittedName>
        <fullName evidence="2">GlcNAc-PI de-N-acetylase</fullName>
    </submittedName>
</protein>
<evidence type="ECO:0000256" key="1">
    <source>
        <dbReference type="ARBA" id="ARBA00022833"/>
    </source>
</evidence>
<evidence type="ECO:0000313" key="2">
    <source>
        <dbReference type="EMBL" id="RKR76685.1"/>
    </source>
</evidence>
<dbReference type="InterPro" id="IPR003737">
    <property type="entry name" value="GlcNAc_PI_deacetylase-related"/>
</dbReference>
<dbReference type="Proteomes" id="UP000280008">
    <property type="component" value="Unassembled WGS sequence"/>
</dbReference>
<dbReference type="Gene3D" id="3.40.50.10320">
    <property type="entry name" value="LmbE-like"/>
    <property type="match status" value="1"/>
</dbReference>
<keyword evidence="3" id="KW-1185">Reference proteome</keyword>
<proteinExistence type="predicted"/>
<name>A0A495INI4_9MICO</name>
<dbReference type="EMBL" id="RBKS01000001">
    <property type="protein sequence ID" value="RKR76685.1"/>
    <property type="molecule type" value="Genomic_DNA"/>
</dbReference>
<accession>A0A495INI4</accession>